<evidence type="ECO:0000313" key="2">
    <source>
        <dbReference type="Proteomes" id="UP000886687"/>
    </source>
</evidence>
<sequence length="56" mass="6027">MTYADRDNTSIAGYSSVDKDQSSFINNSWLDVHGAGAQCSDQKGGDSRAYTYVTDG</sequence>
<evidence type="ECO:0000313" key="1">
    <source>
        <dbReference type="EMBL" id="MCG7941055.1"/>
    </source>
</evidence>
<dbReference type="Proteomes" id="UP000886687">
    <property type="component" value="Unassembled WGS sequence"/>
</dbReference>
<gene>
    <name evidence="1" type="ORF">JAZ04_19655</name>
</gene>
<reference evidence="1" key="1">
    <citation type="journal article" date="2021" name="Proc. Natl. Acad. Sci. U.S.A.">
        <title>Global biogeography of chemosynthetic symbionts reveals both localized and globally distributed symbiont groups. .</title>
        <authorList>
            <person name="Osvatic J.T."/>
            <person name="Wilkins L.G.E."/>
            <person name="Leibrecht L."/>
            <person name="Leray M."/>
            <person name="Zauner S."/>
            <person name="Polzin J."/>
            <person name="Camacho Y."/>
            <person name="Gros O."/>
            <person name="van Gils J.A."/>
            <person name="Eisen J.A."/>
            <person name="Petersen J.M."/>
            <person name="Yuen B."/>
        </authorList>
    </citation>
    <scope>NUCLEOTIDE SEQUENCE</scope>
    <source>
        <strain evidence="1">MAGL173</strain>
    </source>
</reference>
<name>A0A9E4K915_9GAMM</name>
<comment type="caution">
    <text evidence="1">The sequence shown here is derived from an EMBL/GenBank/DDBJ whole genome shotgun (WGS) entry which is preliminary data.</text>
</comment>
<dbReference type="EMBL" id="JAEPDI010000016">
    <property type="protein sequence ID" value="MCG7941055.1"/>
    <property type="molecule type" value="Genomic_DNA"/>
</dbReference>
<protein>
    <submittedName>
        <fullName evidence="1">Uncharacterized protein</fullName>
    </submittedName>
</protein>
<organism evidence="1 2">
    <name type="scientific">Candidatus Thiodiazotropha lotti</name>
    <dbReference type="NCBI Taxonomy" id="2792787"/>
    <lineage>
        <taxon>Bacteria</taxon>
        <taxon>Pseudomonadati</taxon>
        <taxon>Pseudomonadota</taxon>
        <taxon>Gammaproteobacteria</taxon>
        <taxon>Chromatiales</taxon>
        <taxon>Sedimenticolaceae</taxon>
        <taxon>Candidatus Thiodiazotropha</taxon>
    </lineage>
</organism>
<proteinExistence type="predicted"/>
<accession>A0A9E4K915</accession>
<dbReference type="AlphaFoldDB" id="A0A9E4K915"/>